<dbReference type="Proteomes" id="UP000233535">
    <property type="component" value="Unassembled WGS sequence"/>
</dbReference>
<feature type="transmembrane region" description="Helical" evidence="1">
    <location>
        <begin position="187"/>
        <end position="214"/>
    </location>
</feature>
<keyword evidence="3" id="KW-1185">Reference proteome</keyword>
<dbReference type="EMBL" id="MVDD01000003">
    <property type="protein sequence ID" value="PKQ64472.1"/>
    <property type="molecule type" value="Genomic_DNA"/>
</dbReference>
<dbReference type="RefSeq" id="WP_101260618.1">
    <property type="nucleotide sequence ID" value="NZ_MVDD01000003.1"/>
</dbReference>
<proteinExistence type="predicted"/>
<keyword evidence="1" id="KW-0812">Transmembrane</keyword>
<gene>
    <name evidence="2" type="ORF">BZG02_06605</name>
</gene>
<dbReference type="AlphaFoldDB" id="A0A2N3I2D9"/>
<keyword evidence="1" id="KW-1133">Transmembrane helix</keyword>
<evidence type="ECO:0000313" key="3">
    <source>
        <dbReference type="Proteomes" id="UP000233535"/>
    </source>
</evidence>
<name>A0A2N3I2D9_9BACT</name>
<comment type="caution">
    <text evidence="2">The sequence shown here is derived from an EMBL/GenBank/DDBJ whole genome shotgun (WGS) entry which is preliminary data.</text>
</comment>
<evidence type="ECO:0000256" key="1">
    <source>
        <dbReference type="SAM" id="Phobius"/>
    </source>
</evidence>
<protein>
    <recommendedName>
        <fullName evidence="4">Glycerophosphoryl diester phosphodiesterase membrane domain-containing protein</fullName>
    </recommendedName>
</protein>
<evidence type="ECO:0000313" key="2">
    <source>
        <dbReference type="EMBL" id="PKQ64472.1"/>
    </source>
</evidence>
<sequence length="284" mass="31748">MTENKLPLEKNRDFGELFNDTFLFIKYNFKNLLMGMIYFVVPFALLQGIALGIVQHQALTSLSLGQVPSAFGASTINNLLITYLFLFITYTFTIAFIFQYMKLYKVSTDKVIELKNVWKLMLGVTPKIFLSIISMAILSGIGFIFLIIPGIYLMVCFSLVLPIIIFQEDSLGGAISSCFSLIKNNWWKTFGFLIILGLIASALSFVFQLPALIYQLITTIHVAQNETSQVTESLSILFSIIQAIGTSLLQLLPFTGIGILYFSLVEQKENPALLKELESVGANE</sequence>
<organism evidence="2 3">
    <name type="scientific">Labilibaculum filiforme</name>
    <dbReference type="NCBI Taxonomy" id="1940526"/>
    <lineage>
        <taxon>Bacteria</taxon>
        <taxon>Pseudomonadati</taxon>
        <taxon>Bacteroidota</taxon>
        <taxon>Bacteroidia</taxon>
        <taxon>Marinilabiliales</taxon>
        <taxon>Marinifilaceae</taxon>
        <taxon>Labilibaculum</taxon>
    </lineage>
</organism>
<dbReference type="OrthoDB" id="1049480at2"/>
<feature type="transmembrane region" description="Helical" evidence="1">
    <location>
        <begin position="143"/>
        <end position="166"/>
    </location>
</feature>
<evidence type="ECO:0008006" key="4">
    <source>
        <dbReference type="Google" id="ProtNLM"/>
    </source>
</evidence>
<reference evidence="2 3" key="1">
    <citation type="journal article" date="2017" name="Front. Microbiol.">
        <title>Labilibaculum manganireducens gen. nov., sp. nov. and Labilibaculum filiforme sp. nov., Novel Bacteroidetes Isolated from Subsurface Sediments of the Baltic Sea.</title>
        <authorList>
            <person name="Vandieken V."/>
            <person name="Marshall I.P."/>
            <person name="Niemann H."/>
            <person name="Engelen B."/>
            <person name="Cypionka H."/>
        </authorList>
    </citation>
    <scope>NUCLEOTIDE SEQUENCE [LARGE SCALE GENOMIC DNA]</scope>
    <source>
        <strain evidence="2 3">59.16B</strain>
    </source>
</reference>
<feature type="transmembrane region" description="Helical" evidence="1">
    <location>
        <begin position="234"/>
        <end position="262"/>
    </location>
</feature>
<feature type="transmembrane region" description="Helical" evidence="1">
    <location>
        <begin position="118"/>
        <end position="137"/>
    </location>
</feature>
<keyword evidence="1" id="KW-0472">Membrane</keyword>
<accession>A0A2N3I2D9</accession>
<feature type="transmembrane region" description="Helical" evidence="1">
    <location>
        <begin position="32"/>
        <end position="55"/>
    </location>
</feature>
<feature type="transmembrane region" description="Helical" evidence="1">
    <location>
        <begin position="75"/>
        <end position="98"/>
    </location>
</feature>